<evidence type="ECO:0000256" key="1">
    <source>
        <dbReference type="SAM" id="MobiDB-lite"/>
    </source>
</evidence>
<dbReference type="PANTHER" id="PTHR38703:SF1">
    <property type="entry name" value="ALLERGEN"/>
    <property type="match status" value="1"/>
</dbReference>
<keyword evidence="3" id="KW-1185">Reference proteome</keyword>
<evidence type="ECO:0000313" key="3">
    <source>
        <dbReference type="Proteomes" id="UP000664521"/>
    </source>
</evidence>
<sequence>MDKAKAAYGVQPELDEMVDDLESVYLLTACLFSLRVHELPLTALLHRHKAGHHDTTVHEKVAPAVVNETVVQKRHEEATTAIDREIHQDHYHTSVQPVLDREVLPEKHHHNIIPVEERHHQHGDTEAVKARLEQEAAQFQSNRTVSKEETHSVAPVIAGEHVHHHVHETIQPVVQKETIQPSIVHTTVPIHEVHENEAKHHATSALPAVSMADFKKQGGSLTGREERYDGFEGEPRAVGSALGGSSSGLTGSTGTSGPHSSSLANKADPRVDSDRDGSRNLGANSQGTTSTGKKPGLIDKLNPLKDTDHDGKKGFME</sequence>
<evidence type="ECO:0008006" key="4">
    <source>
        <dbReference type="Google" id="ProtNLM"/>
    </source>
</evidence>
<comment type="caution">
    <text evidence="2">The sequence shown here is derived from an EMBL/GenBank/DDBJ whole genome shotgun (WGS) entry which is preliminary data.</text>
</comment>
<organism evidence="2 3">
    <name type="scientific">Heterodermia speciosa</name>
    <dbReference type="NCBI Taxonomy" id="116794"/>
    <lineage>
        <taxon>Eukaryota</taxon>
        <taxon>Fungi</taxon>
        <taxon>Dikarya</taxon>
        <taxon>Ascomycota</taxon>
        <taxon>Pezizomycotina</taxon>
        <taxon>Lecanoromycetes</taxon>
        <taxon>OSLEUM clade</taxon>
        <taxon>Lecanoromycetidae</taxon>
        <taxon>Caliciales</taxon>
        <taxon>Physciaceae</taxon>
        <taxon>Heterodermia</taxon>
    </lineage>
</organism>
<dbReference type="EMBL" id="CAJPDS010000014">
    <property type="protein sequence ID" value="CAF9914292.1"/>
    <property type="molecule type" value="Genomic_DNA"/>
</dbReference>
<feature type="compositionally biased region" description="Polar residues" evidence="1">
    <location>
        <begin position="281"/>
        <end position="292"/>
    </location>
</feature>
<feature type="region of interest" description="Disordered" evidence="1">
    <location>
        <begin position="234"/>
        <end position="317"/>
    </location>
</feature>
<dbReference type="Proteomes" id="UP000664521">
    <property type="component" value="Unassembled WGS sequence"/>
</dbReference>
<feature type="compositionally biased region" description="Basic and acidic residues" evidence="1">
    <location>
        <begin position="267"/>
        <end position="278"/>
    </location>
</feature>
<gene>
    <name evidence="2" type="ORF">HETSPECPRED_001942</name>
</gene>
<dbReference type="PANTHER" id="PTHR38703">
    <property type="entry name" value="CHROMOSOME 8, WHOLE GENOME SHOTGUN SEQUENCE"/>
    <property type="match status" value="1"/>
</dbReference>
<accession>A0A8H3EXH2</accession>
<feature type="compositionally biased region" description="Basic and acidic residues" evidence="1">
    <location>
        <begin position="302"/>
        <end position="317"/>
    </location>
</feature>
<reference evidence="2" key="1">
    <citation type="submission" date="2021-03" db="EMBL/GenBank/DDBJ databases">
        <authorList>
            <person name="Tagirdzhanova G."/>
        </authorList>
    </citation>
    <scope>NUCLEOTIDE SEQUENCE</scope>
</reference>
<proteinExistence type="predicted"/>
<evidence type="ECO:0000313" key="2">
    <source>
        <dbReference type="EMBL" id="CAF9914292.1"/>
    </source>
</evidence>
<protein>
    <recommendedName>
        <fullName evidence="4">Allergen</fullName>
    </recommendedName>
</protein>
<dbReference type="OrthoDB" id="2118965at2759"/>
<feature type="compositionally biased region" description="Low complexity" evidence="1">
    <location>
        <begin position="247"/>
        <end position="263"/>
    </location>
</feature>
<dbReference type="AlphaFoldDB" id="A0A8H3EXH2"/>
<name>A0A8H3EXH2_9LECA</name>